<evidence type="ECO:0000259" key="4">
    <source>
        <dbReference type="PROSITE" id="PS00028"/>
    </source>
</evidence>
<feature type="compositionally biased region" description="Basic and acidic residues" evidence="3">
    <location>
        <begin position="101"/>
        <end position="110"/>
    </location>
</feature>
<feature type="domain" description="C2H2-type" evidence="4">
    <location>
        <begin position="154"/>
        <end position="175"/>
    </location>
</feature>
<feature type="compositionally biased region" description="Low complexity" evidence="3">
    <location>
        <begin position="49"/>
        <end position="58"/>
    </location>
</feature>
<keyword evidence="6" id="KW-1185">Reference proteome</keyword>
<dbReference type="PROSITE" id="PS00028">
    <property type="entry name" value="ZINC_FINGER_C2H2_1"/>
    <property type="match status" value="1"/>
</dbReference>
<evidence type="ECO:0000313" key="6">
    <source>
        <dbReference type="Proteomes" id="UP000283509"/>
    </source>
</evidence>
<dbReference type="PROSITE" id="PS00354">
    <property type="entry name" value="HMGI_Y"/>
    <property type="match status" value="1"/>
</dbReference>
<protein>
    <recommendedName>
        <fullName evidence="4">C2H2-type domain-containing protein</fullName>
    </recommendedName>
</protein>
<keyword evidence="2" id="KW-0539">Nucleus</keyword>
<organism evidence="5 6">
    <name type="scientific">Penaeus vannamei</name>
    <name type="common">Whiteleg shrimp</name>
    <name type="synonym">Litopenaeus vannamei</name>
    <dbReference type="NCBI Taxonomy" id="6689"/>
    <lineage>
        <taxon>Eukaryota</taxon>
        <taxon>Metazoa</taxon>
        <taxon>Ecdysozoa</taxon>
        <taxon>Arthropoda</taxon>
        <taxon>Crustacea</taxon>
        <taxon>Multicrustacea</taxon>
        <taxon>Malacostraca</taxon>
        <taxon>Eumalacostraca</taxon>
        <taxon>Eucarida</taxon>
        <taxon>Decapoda</taxon>
        <taxon>Dendrobranchiata</taxon>
        <taxon>Penaeoidea</taxon>
        <taxon>Penaeidae</taxon>
        <taxon>Penaeus</taxon>
    </lineage>
</organism>
<gene>
    <name evidence="5" type="ORF">C7M84_010804</name>
</gene>
<dbReference type="InterPro" id="IPR013087">
    <property type="entry name" value="Znf_C2H2_type"/>
</dbReference>
<reference evidence="5 6" key="2">
    <citation type="submission" date="2019-01" db="EMBL/GenBank/DDBJ databases">
        <title>The decoding of complex shrimp genome reveals the adaptation for benthos swimmer, frequently molting mechanism and breeding impact on genome.</title>
        <authorList>
            <person name="Sun Y."/>
            <person name="Gao Y."/>
            <person name="Yu Y."/>
        </authorList>
    </citation>
    <scope>NUCLEOTIDE SEQUENCE [LARGE SCALE GENOMIC DNA]</scope>
    <source>
        <tissue evidence="5">Muscle</tissue>
    </source>
</reference>
<dbReference type="AlphaFoldDB" id="A0A3R7PM23"/>
<dbReference type="GO" id="GO:0006355">
    <property type="term" value="P:regulation of DNA-templated transcription"/>
    <property type="evidence" value="ECO:0007669"/>
    <property type="project" value="InterPro"/>
</dbReference>
<feature type="compositionally biased region" description="Basic residues" evidence="3">
    <location>
        <begin position="87"/>
        <end position="99"/>
    </location>
</feature>
<sequence length="207" mass="23208">MSSPWPRAGPSSFNLPRIICRCPSPGSLVLGLPLYLFRELVTSIFHRVSTSSSTSPSPLALQVTAKRPRGRPRRGPENRPRSCSRSSRGRGRSRPRSRPPRPPEREKGPEHGLPLPLHLLEDSSDQRARRAAQWILSEFQGDGFLAALNVETKCIRCDTVLPSVDEAARHYQSAHIDRRNCPFCCAVISRDATFCHLKRHYVGLVLK</sequence>
<comment type="subcellular location">
    <subcellularLocation>
        <location evidence="1">Nucleus</location>
    </subcellularLocation>
</comment>
<accession>A0A3R7PM23</accession>
<proteinExistence type="predicted"/>
<name>A0A3R7PM23_PENVA</name>
<dbReference type="GO" id="GO:0005634">
    <property type="term" value="C:nucleus"/>
    <property type="evidence" value="ECO:0007669"/>
    <property type="project" value="UniProtKB-SubCell"/>
</dbReference>
<reference evidence="5 6" key="1">
    <citation type="submission" date="2018-04" db="EMBL/GenBank/DDBJ databases">
        <authorList>
            <person name="Zhang X."/>
            <person name="Yuan J."/>
            <person name="Li F."/>
            <person name="Xiang J."/>
        </authorList>
    </citation>
    <scope>NUCLEOTIDE SEQUENCE [LARGE SCALE GENOMIC DNA]</scope>
    <source>
        <tissue evidence="5">Muscle</tissue>
    </source>
</reference>
<comment type="caution">
    <text evidence="5">The sequence shown here is derived from an EMBL/GenBank/DDBJ whole genome shotgun (WGS) entry which is preliminary data.</text>
</comment>
<dbReference type="Proteomes" id="UP000283509">
    <property type="component" value="Unassembled WGS sequence"/>
</dbReference>
<evidence type="ECO:0000256" key="3">
    <source>
        <dbReference type="SAM" id="MobiDB-lite"/>
    </source>
</evidence>
<evidence type="ECO:0000313" key="5">
    <source>
        <dbReference type="EMBL" id="ROT70891.1"/>
    </source>
</evidence>
<feature type="region of interest" description="Disordered" evidence="3">
    <location>
        <begin position="48"/>
        <end position="117"/>
    </location>
</feature>
<dbReference type="InterPro" id="IPR000637">
    <property type="entry name" value="HMGI/Y_DNA-bd_CS"/>
</dbReference>
<dbReference type="EMBL" id="QCYY01002373">
    <property type="protein sequence ID" value="ROT70891.1"/>
    <property type="molecule type" value="Genomic_DNA"/>
</dbReference>
<evidence type="ECO:0000256" key="2">
    <source>
        <dbReference type="ARBA" id="ARBA00023242"/>
    </source>
</evidence>
<evidence type="ECO:0000256" key="1">
    <source>
        <dbReference type="ARBA" id="ARBA00004123"/>
    </source>
</evidence>